<feature type="transmembrane region" description="Helical" evidence="11">
    <location>
        <begin position="526"/>
        <end position="548"/>
    </location>
</feature>
<dbReference type="GO" id="GO:0009833">
    <property type="term" value="P:plant-type primary cell wall biogenesis"/>
    <property type="evidence" value="ECO:0000318"/>
    <property type="project" value="GO_Central"/>
</dbReference>
<feature type="binding site" evidence="9">
    <location>
        <position position="114"/>
    </location>
    <ligand>
        <name>UDP-alpha-D-glucose</name>
        <dbReference type="ChEBI" id="CHEBI:58885"/>
    </ligand>
</feature>
<evidence type="ECO:0000313" key="12">
    <source>
        <dbReference type="EMBL" id="KCW72367.1"/>
    </source>
</evidence>
<name>A0A059C1X2_EUCGR</name>
<dbReference type="KEGG" id="egr:104443952"/>
<dbReference type="InterPro" id="IPR029044">
    <property type="entry name" value="Nucleotide-diphossugar_trans"/>
</dbReference>
<evidence type="ECO:0000256" key="2">
    <source>
        <dbReference type="ARBA" id="ARBA00022676"/>
    </source>
</evidence>
<dbReference type="GO" id="GO:0071555">
    <property type="term" value="P:cell wall organization"/>
    <property type="evidence" value="ECO:0007669"/>
    <property type="project" value="UniProtKB-KW"/>
</dbReference>
<evidence type="ECO:0000256" key="8">
    <source>
        <dbReference type="PIRSR" id="PIRSR605150-1"/>
    </source>
</evidence>
<keyword evidence="7" id="KW-0961">Cell wall biogenesis/degradation</keyword>
<evidence type="ECO:0000256" key="4">
    <source>
        <dbReference type="ARBA" id="ARBA00022692"/>
    </source>
</evidence>
<dbReference type="OMA" id="GSNFCIK"/>
<dbReference type="Gramene" id="KCW72367">
    <property type="protein sequence ID" value="KCW72367"/>
    <property type="gene ID" value="EUGRSUZ_E00821"/>
</dbReference>
<feature type="transmembrane region" description="Helical" evidence="11">
    <location>
        <begin position="57"/>
        <end position="76"/>
    </location>
</feature>
<dbReference type="Gene3D" id="3.90.550.10">
    <property type="entry name" value="Spore Coat Polysaccharide Biosynthesis Protein SpsA, Chain A"/>
    <property type="match status" value="2"/>
</dbReference>
<accession>A0A059C1X2</accession>
<dbReference type="GO" id="GO:0016760">
    <property type="term" value="F:cellulose synthase (UDP-forming) activity"/>
    <property type="evidence" value="ECO:0007669"/>
    <property type="project" value="InterPro"/>
</dbReference>
<evidence type="ECO:0000256" key="10">
    <source>
        <dbReference type="PIRSR" id="PIRSR605150-3"/>
    </source>
</evidence>
<feature type="transmembrane region" description="Helical" evidence="11">
    <location>
        <begin position="25"/>
        <end position="45"/>
    </location>
</feature>
<sequence length="745" mass="83705">MEHRSRPLNLCHVDPKLIAVNRAHMLIHGAALLILIHYRASFFFAEEASSPGQPTTLAWLIIFLGELMLSLTWFLHQAFRWRPMSRTAFPKRLPGDGELPSIDVLVCTADPDKEPTVAVMNTVISAMALDYPPEKLHVYLSDDGGSLLTLHGMREAYDFARRWLPFCKRFGIKTRCPKAYFMDDEDVSASVGYESEKKEVKEKYELFEAHINGYRNRNYGESRDGRQDHPSTIEVIHGNSSDEVVQADQQQMPLLVYVSREKRPSYPHNFKAGALNVLLRVSGVISNSPYVLVLDCDMYCNDPSSARRAMCFHLDPTLSPSLSFVQFPQSFHNISKNDIYDSKIRSPFGTLLCGMDGLQGPLIAGTGFYIKRESLYSEPMQEGTTANLMDLKAIFGHSNEFIKHVQWSDKLNKNILSEPGTVCRDTEHLASCHYENGTKWGQEVGFKYGSVAEDFFTSFALHCKGWKSVYCRPSQPQFLGASTTNLNDLLVQVTRWSSGLAQVGFSRFSPPIYGPWRMSILQSMCYTELAFFPLYCLPLCCLATIPQICLFNGVPIYPEVSSSLFLVYCFVFLSSLSKHLYEVVVSGHSVRTFINEQRIWMIHSVTTYLYGSINAVLTKTGVRRASFLPTSKVADDEQMEMYEKGVFDFRTSIVFLAPIVALVMLSMASFVGGIARVLVLGGWDKLLAQIALSFFILVMSYPVIEGMVRSDKGRIPLSAAVQSALLSVALLLLGSALLVYREMYG</sequence>
<feature type="active site" evidence="8">
    <location>
        <position position="143"/>
    </location>
</feature>
<organism evidence="12">
    <name type="scientific">Eucalyptus grandis</name>
    <name type="common">Flooded gum</name>
    <dbReference type="NCBI Taxonomy" id="71139"/>
    <lineage>
        <taxon>Eukaryota</taxon>
        <taxon>Viridiplantae</taxon>
        <taxon>Streptophyta</taxon>
        <taxon>Embryophyta</taxon>
        <taxon>Tracheophyta</taxon>
        <taxon>Spermatophyta</taxon>
        <taxon>Magnoliopsida</taxon>
        <taxon>eudicotyledons</taxon>
        <taxon>Gunneridae</taxon>
        <taxon>Pentapetalae</taxon>
        <taxon>rosids</taxon>
        <taxon>malvids</taxon>
        <taxon>Myrtales</taxon>
        <taxon>Myrtaceae</taxon>
        <taxon>Myrtoideae</taxon>
        <taxon>Eucalypteae</taxon>
        <taxon>Eucalyptus</taxon>
    </lineage>
</organism>
<comment type="subcellular location">
    <subcellularLocation>
        <location evidence="1">Endomembrane system</location>
        <topology evidence="1">Multi-pass membrane protein</topology>
    </subcellularLocation>
</comment>
<feature type="active site" evidence="8">
    <location>
        <position position="454"/>
    </location>
</feature>
<gene>
    <name evidence="12" type="ORF">EUGRSUZ_E00821</name>
</gene>
<dbReference type="PANTHER" id="PTHR13301">
    <property type="entry name" value="X-BOX TRANSCRIPTION FACTOR-RELATED"/>
    <property type="match status" value="1"/>
</dbReference>
<dbReference type="OrthoDB" id="72851at2759"/>
<feature type="binding site" evidence="10">
    <location>
        <position position="295"/>
    </location>
    <ligand>
        <name>Mn(2+)</name>
        <dbReference type="ChEBI" id="CHEBI:29035"/>
    </ligand>
</feature>
<dbReference type="SUPFAM" id="SSF53448">
    <property type="entry name" value="Nucleotide-diphospho-sugar transferases"/>
    <property type="match status" value="1"/>
</dbReference>
<dbReference type="AlphaFoldDB" id="A0A059C1X2"/>
<evidence type="ECO:0000256" key="3">
    <source>
        <dbReference type="ARBA" id="ARBA00022679"/>
    </source>
</evidence>
<evidence type="ECO:0000256" key="7">
    <source>
        <dbReference type="ARBA" id="ARBA00023316"/>
    </source>
</evidence>
<evidence type="ECO:0000256" key="9">
    <source>
        <dbReference type="PIRSR" id="PIRSR605150-2"/>
    </source>
</evidence>
<feature type="transmembrane region" description="Helical" evidence="11">
    <location>
        <begin position="653"/>
        <end position="674"/>
    </location>
</feature>
<feature type="binding site" evidence="9">
    <location>
        <position position="113"/>
    </location>
    <ligand>
        <name>UDP-alpha-D-glucose</name>
        <dbReference type="ChEBI" id="CHEBI:58885"/>
    </ligand>
</feature>
<protein>
    <recommendedName>
        <fullName evidence="13">Glycosyltransferase 2-like domain-containing protein</fullName>
    </recommendedName>
</protein>
<feature type="transmembrane region" description="Helical" evidence="11">
    <location>
        <begin position="716"/>
        <end position="740"/>
    </location>
</feature>
<keyword evidence="3" id="KW-0808">Transferase</keyword>
<evidence type="ECO:0008006" key="13">
    <source>
        <dbReference type="Google" id="ProtNLM"/>
    </source>
</evidence>
<dbReference type="STRING" id="71139.A0A059C1X2"/>
<proteinExistence type="predicted"/>
<evidence type="ECO:0000256" key="1">
    <source>
        <dbReference type="ARBA" id="ARBA00004127"/>
    </source>
</evidence>
<dbReference type="GO" id="GO:0005886">
    <property type="term" value="C:plasma membrane"/>
    <property type="evidence" value="ECO:0000318"/>
    <property type="project" value="GO_Central"/>
</dbReference>
<feature type="transmembrane region" description="Helical" evidence="11">
    <location>
        <begin position="560"/>
        <end position="581"/>
    </location>
</feature>
<dbReference type="Pfam" id="PF03552">
    <property type="entry name" value="Cellulose_synt"/>
    <property type="match status" value="2"/>
</dbReference>
<feature type="transmembrane region" description="Helical" evidence="11">
    <location>
        <begin position="686"/>
        <end position="704"/>
    </location>
</feature>
<keyword evidence="6 11" id="KW-0472">Membrane</keyword>
<dbReference type="InParanoid" id="A0A059C1X2"/>
<dbReference type="GO" id="GO:0030244">
    <property type="term" value="P:cellulose biosynthetic process"/>
    <property type="evidence" value="ECO:0000318"/>
    <property type="project" value="GO_Central"/>
</dbReference>
<keyword evidence="4 11" id="KW-0812">Transmembrane</keyword>
<evidence type="ECO:0000256" key="6">
    <source>
        <dbReference type="ARBA" id="ARBA00023136"/>
    </source>
</evidence>
<dbReference type="GO" id="GO:0016759">
    <property type="term" value="F:cellulose synthase activity"/>
    <property type="evidence" value="ECO:0000318"/>
    <property type="project" value="GO_Central"/>
</dbReference>
<feature type="binding site" evidence="9">
    <location>
        <position position="143"/>
    </location>
    <ligand>
        <name>UDP-alpha-D-glucose</name>
        <dbReference type="ChEBI" id="CHEBI:58885"/>
    </ligand>
</feature>
<dbReference type="FunFam" id="3.90.550.10:FF:000194">
    <property type="entry name" value="Cellulose synthase-like protein G2 isoform A"/>
    <property type="match status" value="1"/>
</dbReference>
<evidence type="ECO:0000256" key="5">
    <source>
        <dbReference type="ARBA" id="ARBA00022989"/>
    </source>
</evidence>
<evidence type="ECO:0000256" key="11">
    <source>
        <dbReference type="SAM" id="Phobius"/>
    </source>
</evidence>
<dbReference type="GO" id="GO:0012505">
    <property type="term" value="C:endomembrane system"/>
    <property type="evidence" value="ECO:0007669"/>
    <property type="project" value="UniProtKB-SubCell"/>
</dbReference>
<dbReference type="InterPro" id="IPR005150">
    <property type="entry name" value="Cellulose_synth"/>
</dbReference>
<keyword evidence="2" id="KW-0328">Glycosyltransferase</keyword>
<reference evidence="12" key="1">
    <citation type="submission" date="2013-07" db="EMBL/GenBank/DDBJ databases">
        <title>The genome of Eucalyptus grandis.</title>
        <authorList>
            <person name="Schmutz J."/>
            <person name="Hayes R."/>
            <person name="Myburg A."/>
            <person name="Tuskan G."/>
            <person name="Grattapaglia D."/>
            <person name="Rokhsar D.S."/>
        </authorList>
    </citation>
    <scope>NUCLEOTIDE SEQUENCE</scope>
    <source>
        <tissue evidence="12">Leaf extractions</tissue>
    </source>
</reference>
<feature type="binding site" evidence="10">
    <location>
        <position position="271"/>
    </location>
    <ligand>
        <name>Mn(2+)</name>
        <dbReference type="ChEBI" id="CHEBI:29035"/>
    </ligand>
</feature>
<dbReference type="eggNOG" id="ENOG502QQE5">
    <property type="taxonomic scope" value="Eukaryota"/>
</dbReference>
<keyword evidence="5 11" id="KW-1133">Transmembrane helix</keyword>
<dbReference type="EMBL" id="KK198757">
    <property type="protein sequence ID" value="KCW72367.1"/>
    <property type="molecule type" value="Genomic_DNA"/>
</dbReference>